<feature type="domain" description="Activator of Hsp90 ATPase homologue 1/2-like C-terminal" evidence="2">
    <location>
        <begin position="14"/>
        <end position="139"/>
    </location>
</feature>
<dbReference type="OrthoDB" id="9815653at2"/>
<dbReference type="EMBL" id="VDMP01000026">
    <property type="protein sequence ID" value="TNM37482.1"/>
    <property type="molecule type" value="Genomic_DNA"/>
</dbReference>
<organism evidence="3 4">
    <name type="scientific">Nocardioides albidus</name>
    <dbReference type="NCBI Taxonomy" id="1517589"/>
    <lineage>
        <taxon>Bacteria</taxon>
        <taxon>Bacillati</taxon>
        <taxon>Actinomycetota</taxon>
        <taxon>Actinomycetes</taxon>
        <taxon>Propionibacteriales</taxon>
        <taxon>Nocardioidaceae</taxon>
        <taxon>Nocardioides</taxon>
    </lineage>
</organism>
<dbReference type="RefSeq" id="WP_139624029.1">
    <property type="nucleotide sequence ID" value="NZ_VDMP01000026.1"/>
</dbReference>
<dbReference type="AlphaFoldDB" id="A0A5C4VNS0"/>
<keyword evidence="4" id="KW-1185">Reference proteome</keyword>
<reference evidence="3 4" key="1">
    <citation type="journal article" date="2016" name="Int. J. Syst. Evol. Microbiol.">
        <title>Nocardioides albidus sp. nov., an actinobacterium isolated from garden soil.</title>
        <authorList>
            <person name="Singh H."/>
            <person name="Du J."/>
            <person name="Trinh H."/>
            <person name="Won K."/>
            <person name="Yang J.E."/>
            <person name="Yin C."/>
            <person name="Kook M."/>
            <person name="Yi T.H."/>
        </authorList>
    </citation>
    <scope>NUCLEOTIDE SEQUENCE [LARGE SCALE GENOMIC DNA]</scope>
    <source>
        <strain evidence="3 4">CCTCC AB 2015297</strain>
    </source>
</reference>
<evidence type="ECO:0000313" key="4">
    <source>
        <dbReference type="Proteomes" id="UP000313231"/>
    </source>
</evidence>
<gene>
    <name evidence="3" type="ORF">FHP29_16830</name>
</gene>
<proteinExistence type="inferred from homology"/>
<sequence length="141" mass="16196">MTEQSATADVRISASPSQVWQALTDPEQIREYFFGARVDTSWEPGSPITWRGEYDGRPFEDKGEVLEVEPEQRLVMTHYSPLTGRPDTPENYHRLTWSLRDDGDRTEVQVDQSLTDGETEGSAQENWSNVLRQLKEHVERG</sequence>
<evidence type="ECO:0000256" key="1">
    <source>
        <dbReference type="ARBA" id="ARBA00006817"/>
    </source>
</evidence>
<dbReference type="InterPro" id="IPR013538">
    <property type="entry name" value="ASHA1/2-like_C"/>
</dbReference>
<evidence type="ECO:0000259" key="2">
    <source>
        <dbReference type="Pfam" id="PF08327"/>
    </source>
</evidence>
<dbReference type="Gene3D" id="3.30.530.20">
    <property type="match status" value="1"/>
</dbReference>
<protein>
    <submittedName>
        <fullName evidence="3">SRPBCC domain-containing protein</fullName>
    </submittedName>
</protein>
<dbReference type="Pfam" id="PF08327">
    <property type="entry name" value="AHSA1"/>
    <property type="match status" value="1"/>
</dbReference>
<name>A0A5C4VNS0_9ACTN</name>
<comment type="caution">
    <text evidence="3">The sequence shown here is derived from an EMBL/GenBank/DDBJ whole genome shotgun (WGS) entry which is preliminary data.</text>
</comment>
<dbReference type="SUPFAM" id="SSF55961">
    <property type="entry name" value="Bet v1-like"/>
    <property type="match status" value="1"/>
</dbReference>
<accession>A0A5C4VNS0</accession>
<dbReference type="InterPro" id="IPR023393">
    <property type="entry name" value="START-like_dom_sf"/>
</dbReference>
<evidence type="ECO:0000313" key="3">
    <source>
        <dbReference type="EMBL" id="TNM37482.1"/>
    </source>
</evidence>
<dbReference type="Proteomes" id="UP000313231">
    <property type="component" value="Unassembled WGS sequence"/>
</dbReference>
<comment type="similarity">
    <text evidence="1">Belongs to the AHA1 family.</text>
</comment>